<dbReference type="SUPFAM" id="SSF52540">
    <property type="entry name" value="P-loop containing nucleoside triphosphate hydrolases"/>
    <property type="match status" value="1"/>
</dbReference>
<feature type="domain" description="Deoxynucleoside kinase" evidence="1">
    <location>
        <begin position="15"/>
        <end position="180"/>
    </location>
</feature>
<dbReference type="GO" id="GO:0019136">
    <property type="term" value="F:deoxynucleoside kinase activity"/>
    <property type="evidence" value="ECO:0007669"/>
    <property type="project" value="TreeGrafter"/>
</dbReference>
<dbReference type="Gene3D" id="3.40.50.300">
    <property type="entry name" value="P-loop containing nucleotide triphosphate hydrolases"/>
    <property type="match status" value="1"/>
</dbReference>
<dbReference type="InterPro" id="IPR031314">
    <property type="entry name" value="DNK_dom"/>
</dbReference>
<dbReference type="InterPro" id="IPR027417">
    <property type="entry name" value="P-loop_NTPase"/>
</dbReference>
<dbReference type="InterPro" id="IPR050566">
    <property type="entry name" value="Deoxyribonucleoside_kinase"/>
</dbReference>
<protein>
    <recommendedName>
        <fullName evidence="1">Deoxynucleoside kinase domain-containing protein</fullName>
    </recommendedName>
</protein>
<evidence type="ECO:0000259" key="1">
    <source>
        <dbReference type="Pfam" id="PF01712"/>
    </source>
</evidence>
<dbReference type="PANTHER" id="PTHR10513">
    <property type="entry name" value="DEOXYNUCLEOSIDE KINASE"/>
    <property type="match status" value="1"/>
</dbReference>
<organism evidence="2">
    <name type="scientific">viral metagenome</name>
    <dbReference type="NCBI Taxonomy" id="1070528"/>
    <lineage>
        <taxon>unclassified sequences</taxon>
        <taxon>metagenomes</taxon>
        <taxon>organismal metagenomes</taxon>
    </lineage>
</organism>
<dbReference type="GO" id="GO:0005737">
    <property type="term" value="C:cytoplasm"/>
    <property type="evidence" value="ECO:0007669"/>
    <property type="project" value="TreeGrafter"/>
</dbReference>
<sequence length="212" mass="25261">MKKQYKLFGNKKIYYLPEPVDIWESIKDKNGKNVIESYYENQIKFAFPFQMMAYISRVHQIREIMNSCDDNTIIICERSVYTDKHVFAKMLHDNGTMNDIEIQIYKKWFDEFVKDFPFSGIIYVGTEPNKSLERVKIRNRKGETIPLSYLELCHKYHEEWLNDSSIPVLKLNGNTEFINAIPEDWQLAIETFIKTQSKIEIYDDYLHTLVTC</sequence>
<dbReference type="AlphaFoldDB" id="A0A6C0KCS6"/>
<accession>A0A6C0KCS6</accession>
<proteinExistence type="predicted"/>
<reference evidence="2" key="1">
    <citation type="journal article" date="2020" name="Nature">
        <title>Giant virus diversity and host interactions through global metagenomics.</title>
        <authorList>
            <person name="Schulz F."/>
            <person name="Roux S."/>
            <person name="Paez-Espino D."/>
            <person name="Jungbluth S."/>
            <person name="Walsh D.A."/>
            <person name="Denef V.J."/>
            <person name="McMahon K.D."/>
            <person name="Konstantinidis K.T."/>
            <person name="Eloe-Fadrosh E.A."/>
            <person name="Kyrpides N.C."/>
            <person name="Woyke T."/>
        </authorList>
    </citation>
    <scope>NUCLEOTIDE SEQUENCE</scope>
    <source>
        <strain evidence="2">GVMAG-S-1102244-55</strain>
    </source>
</reference>
<evidence type="ECO:0000313" key="2">
    <source>
        <dbReference type="EMBL" id="QHU14896.1"/>
    </source>
</evidence>
<dbReference type="PANTHER" id="PTHR10513:SF35">
    <property type="entry name" value="DEOXYADENOSINE KINASE"/>
    <property type="match status" value="1"/>
</dbReference>
<dbReference type="Pfam" id="PF01712">
    <property type="entry name" value="dNK"/>
    <property type="match status" value="1"/>
</dbReference>
<name>A0A6C0KCS6_9ZZZZ</name>
<dbReference type="EMBL" id="MN740847">
    <property type="protein sequence ID" value="QHU14896.1"/>
    <property type="molecule type" value="Genomic_DNA"/>
</dbReference>